<organism evidence="1 2">
    <name type="scientific">Parafilimonas terrae</name>
    <dbReference type="NCBI Taxonomy" id="1465490"/>
    <lineage>
        <taxon>Bacteria</taxon>
        <taxon>Pseudomonadati</taxon>
        <taxon>Bacteroidota</taxon>
        <taxon>Chitinophagia</taxon>
        <taxon>Chitinophagales</taxon>
        <taxon>Chitinophagaceae</taxon>
        <taxon>Parafilimonas</taxon>
    </lineage>
</organism>
<evidence type="ECO:0000313" key="1">
    <source>
        <dbReference type="EMBL" id="SFP72276.1"/>
    </source>
</evidence>
<protein>
    <submittedName>
        <fullName evidence="1">Uncharacterized protein</fullName>
    </submittedName>
</protein>
<keyword evidence="2" id="KW-1185">Reference proteome</keyword>
<dbReference type="EMBL" id="FOXQ01000001">
    <property type="protein sequence ID" value="SFP72276.1"/>
    <property type="molecule type" value="Genomic_DNA"/>
</dbReference>
<dbReference type="AlphaFoldDB" id="A0A1I5SPP8"/>
<name>A0A1I5SPP8_9BACT</name>
<reference evidence="1 2" key="1">
    <citation type="submission" date="2016-10" db="EMBL/GenBank/DDBJ databases">
        <authorList>
            <person name="de Groot N.N."/>
        </authorList>
    </citation>
    <scope>NUCLEOTIDE SEQUENCE [LARGE SCALE GENOMIC DNA]</scope>
    <source>
        <strain evidence="1 2">DSM 28286</strain>
    </source>
</reference>
<proteinExistence type="predicted"/>
<dbReference type="RefSeq" id="WP_143075746.1">
    <property type="nucleotide sequence ID" value="NZ_FOXQ01000001.1"/>
</dbReference>
<gene>
    <name evidence="1" type="ORF">SAMN05444277_101858</name>
</gene>
<dbReference type="Proteomes" id="UP000199031">
    <property type="component" value="Unassembled WGS sequence"/>
</dbReference>
<sequence length="110" mass="12323">MLIAERKNLVPVKILIDTPLIRLELFENKNGNLFLASNTLKPGGTVYYATMPSPFFAFLDNAITLQKLFSKSPSLFMEVSQKEGKTLYCCTDAEIILELGDKTLSELKSM</sequence>
<accession>A0A1I5SPP8</accession>
<evidence type="ECO:0000313" key="2">
    <source>
        <dbReference type="Proteomes" id="UP000199031"/>
    </source>
</evidence>